<evidence type="ECO:0000313" key="3">
    <source>
        <dbReference type="EMBL" id="QSO46228.1"/>
    </source>
</evidence>
<dbReference type="GO" id="GO:0043908">
    <property type="term" value="F:Ser(Gly)-tRNA(Ala) hydrolase activity"/>
    <property type="evidence" value="ECO:0007669"/>
    <property type="project" value="UniProtKB-UniRule"/>
</dbReference>
<dbReference type="GO" id="GO:0106026">
    <property type="term" value="F:Gly-tRNA(Ala) deacylase activity"/>
    <property type="evidence" value="ECO:0007669"/>
    <property type="project" value="UniProtKB-UniRule"/>
</dbReference>
<dbReference type="Proteomes" id="UP000663505">
    <property type="component" value="Chromosome"/>
</dbReference>
<keyword evidence="2 3" id="KW-0378">Hydrolase</keyword>
<protein>
    <recommendedName>
        <fullName evidence="2">D-aminoacyl-tRNA deacylase</fullName>
        <shortName evidence="2">DTD</shortName>
        <ecNumber evidence="2">3.1.1.96</ecNumber>
    </recommendedName>
    <alternativeName>
        <fullName evidence="2">Gly-tRNA(Ala) deacylase</fullName>
        <ecNumber evidence="2">3.1.1.-</ecNumber>
    </alternativeName>
</protein>
<dbReference type="RefSeq" id="WP_206655597.1">
    <property type="nucleotide sequence ID" value="NZ_CP071182.1"/>
</dbReference>
<dbReference type="GO" id="GO:0051500">
    <property type="term" value="F:D-tyrosyl-tRNA(Tyr) deacylase activity"/>
    <property type="evidence" value="ECO:0007669"/>
    <property type="project" value="TreeGrafter"/>
</dbReference>
<dbReference type="EC" id="3.1.1.96" evidence="2"/>
<dbReference type="Pfam" id="PF02580">
    <property type="entry name" value="Tyr_Deacylase"/>
    <property type="match status" value="1"/>
</dbReference>
<feature type="short sequence motif" description="Gly-cisPro motif, important for rejection of L-amino acids" evidence="2">
    <location>
        <begin position="137"/>
        <end position="138"/>
    </location>
</feature>
<dbReference type="InterPro" id="IPR003732">
    <property type="entry name" value="Daa-tRNA_deacyls_DTD"/>
</dbReference>
<dbReference type="FunFam" id="3.50.80.10:FF:000001">
    <property type="entry name" value="D-aminoacyl-tRNA deacylase"/>
    <property type="match status" value="1"/>
</dbReference>
<dbReference type="AlphaFoldDB" id="A0A9X7VW76"/>
<dbReference type="HAMAP" id="MF_00518">
    <property type="entry name" value="Deacylase_Dtd"/>
    <property type="match status" value="1"/>
</dbReference>
<dbReference type="SUPFAM" id="SSF69500">
    <property type="entry name" value="DTD-like"/>
    <property type="match status" value="1"/>
</dbReference>
<gene>
    <name evidence="2" type="primary">dtd</name>
    <name evidence="3" type="ORF">JZ786_17190</name>
</gene>
<dbReference type="PANTHER" id="PTHR10472:SF5">
    <property type="entry name" value="D-AMINOACYL-TRNA DEACYLASE 1"/>
    <property type="match status" value="1"/>
</dbReference>
<sequence length="149" mass="16346">MRMVVQRSGPASVVVNGETVGEIDHGLVVLVGVKHGDTIDDVRYMADKVAHLRVFEDEEGKMNHDLLTVGGAVLSISQFTLYGDVRKGRRPNYMDAAPPVEASERYEEFNALLREFGLAVATGVFGAMMDVHLVNDGPVTILLDSEKRF</sequence>
<comment type="domain">
    <text evidence="2">A Gly-cisPro motif from one monomer fits into the active site of the other monomer to allow specific chiral rejection of L-amino acids.</text>
</comment>
<comment type="catalytic activity">
    <reaction evidence="2">
        <text>a D-aminoacyl-tRNA + H2O = a tRNA + a D-alpha-amino acid + H(+)</text>
        <dbReference type="Rhea" id="RHEA:13953"/>
        <dbReference type="Rhea" id="RHEA-COMP:10123"/>
        <dbReference type="Rhea" id="RHEA-COMP:10124"/>
        <dbReference type="ChEBI" id="CHEBI:15377"/>
        <dbReference type="ChEBI" id="CHEBI:15378"/>
        <dbReference type="ChEBI" id="CHEBI:59871"/>
        <dbReference type="ChEBI" id="CHEBI:78442"/>
        <dbReference type="ChEBI" id="CHEBI:79333"/>
        <dbReference type="EC" id="3.1.1.96"/>
    </reaction>
</comment>
<keyword evidence="2" id="KW-0694">RNA-binding</keyword>
<dbReference type="EC" id="3.1.1.-" evidence="2"/>
<comment type="subunit">
    <text evidence="2">Homodimer.</text>
</comment>
<keyword evidence="2" id="KW-0963">Cytoplasm</keyword>
<comment type="function">
    <text evidence="2">An aminoacyl-tRNA editing enzyme that deacylates mischarged D-aminoacyl-tRNAs. Also deacylates mischarged glycyl-tRNA(Ala), protecting cells against glycine mischarging by AlaRS. Acts via tRNA-based rather than protein-based catalysis; rejects L-amino acids rather than detecting D-amino acids in the active site. By recycling D-aminoacyl-tRNA to D-amino acids and free tRNA molecules, this enzyme counteracts the toxicity associated with the formation of D-aminoacyl-tRNA entities in vivo and helps enforce protein L-homochirality.</text>
</comment>
<dbReference type="InterPro" id="IPR023509">
    <property type="entry name" value="DTD-like_sf"/>
</dbReference>
<dbReference type="NCBIfam" id="TIGR00256">
    <property type="entry name" value="D-aminoacyl-tRNA deacylase"/>
    <property type="match status" value="1"/>
</dbReference>
<dbReference type="PANTHER" id="PTHR10472">
    <property type="entry name" value="D-TYROSYL-TRNA TYR DEACYLASE"/>
    <property type="match status" value="1"/>
</dbReference>
<evidence type="ECO:0000256" key="2">
    <source>
        <dbReference type="HAMAP-Rule" id="MF_00518"/>
    </source>
</evidence>
<comment type="similarity">
    <text evidence="1 2">Belongs to the DTD family.</text>
</comment>
<evidence type="ECO:0000256" key="1">
    <source>
        <dbReference type="ARBA" id="ARBA00009673"/>
    </source>
</evidence>
<comment type="catalytic activity">
    <reaction evidence="2">
        <text>glycyl-tRNA(Ala) + H2O = tRNA(Ala) + glycine + H(+)</text>
        <dbReference type="Rhea" id="RHEA:53744"/>
        <dbReference type="Rhea" id="RHEA-COMP:9657"/>
        <dbReference type="Rhea" id="RHEA-COMP:13640"/>
        <dbReference type="ChEBI" id="CHEBI:15377"/>
        <dbReference type="ChEBI" id="CHEBI:15378"/>
        <dbReference type="ChEBI" id="CHEBI:57305"/>
        <dbReference type="ChEBI" id="CHEBI:78442"/>
        <dbReference type="ChEBI" id="CHEBI:78522"/>
    </reaction>
</comment>
<organism evidence="3 4">
    <name type="scientific">Alicyclobacillus mengziensis</name>
    <dbReference type="NCBI Taxonomy" id="2931921"/>
    <lineage>
        <taxon>Bacteria</taxon>
        <taxon>Bacillati</taxon>
        <taxon>Bacillota</taxon>
        <taxon>Bacilli</taxon>
        <taxon>Bacillales</taxon>
        <taxon>Alicyclobacillaceae</taxon>
        <taxon>Alicyclobacillus</taxon>
    </lineage>
</organism>
<comment type="subcellular location">
    <subcellularLocation>
        <location evidence="2">Cytoplasm</location>
    </subcellularLocation>
</comment>
<dbReference type="KEGG" id="afx:JZ786_17190"/>
<reference evidence="3 4" key="1">
    <citation type="submission" date="2021-02" db="EMBL/GenBank/DDBJ databases">
        <title>Alicyclobacillus curvatus sp. nov. and Alicyclobacillus mengziensis sp. nov., two acidophilic bacteria isolated from acid mine drainage.</title>
        <authorList>
            <person name="Huang Y."/>
        </authorList>
    </citation>
    <scope>NUCLEOTIDE SEQUENCE [LARGE SCALE GENOMIC DNA]</scope>
    <source>
        <strain evidence="3 4">S30H14</strain>
    </source>
</reference>
<dbReference type="CDD" id="cd00563">
    <property type="entry name" value="Dtyr_deacylase"/>
    <property type="match status" value="1"/>
</dbReference>
<keyword evidence="2" id="KW-0820">tRNA-binding</keyword>
<dbReference type="GO" id="GO:0019478">
    <property type="term" value="P:D-amino acid catabolic process"/>
    <property type="evidence" value="ECO:0007669"/>
    <property type="project" value="UniProtKB-UniRule"/>
</dbReference>
<dbReference type="GO" id="GO:0000049">
    <property type="term" value="F:tRNA binding"/>
    <property type="evidence" value="ECO:0007669"/>
    <property type="project" value="UniProtKB-UniRule"/>
</dbReference>
<dbReference type="GO" id="GO:0005737">
    <property type="term" value="C:cytoplasm"/>
    <property type="evidence" value="ECO:0007669"/>
    <property type="project" value="UniProtKB-SubCell"/>
</dbReference>
<dbReference type="Gene3D" id="3.50.80.10">
    <property type="entry name" value="D-tyrosyl-tRNA(Tyr) deacylase"/>
    <property type="match status" value="1"/>
</dbReference>
<keyword evidence="4" id="KW-1185">Reference proteome</keyword>
<evidence type="ECO:0000313" key="4">
    <source>
        <dbReference type="Proteomes" id="UP000663505"/>
    </source>
</evidence>
<accession>A0A9X7VW76</accession>
<proteinExistence type="inferred from homology"/>
<name>A0A9X7VW76_9BACL</name>
<dbReference type="EMBL" id="CP071182">
    <property type="protein sequence ID" value="QSO46228.1"/>
    <property type="molecule type" value="Genomic_DNA"/>
</dbReference>